<sequence length="275" mass="29008">MESLSLIDTWPVDNAAVAVIAKDGTTLGTRGDQDREFALASVTKLLSASAILLAIEEGALELDDPAGPEGATIRHLLAHASGLDFSEDVVRSTPGKRRIYSNIGIDTLAETFTERAGMPFGDYLREGILEPLGMTQTKLVGSPAAGGVSTAADLSRFAAELQRPRILHPDTIAQATRVVFPGIDGVLPGYGRQRPNDWGLGFEIKGTKEPHWTGHANSPQTFGHFGQAGTFLWVDPIAGVACVGLADRSFGEWAAAAWPPLSDAVLAEHEATAGA</sequence>
<dbReference type="InterPro" id="IPR050789">
    <property type="entry name" value="Diverse_Enzym_Activities"/>
</dbReference>
<evidence type="ECO:0000313" key="3">
    <source>
        <dbReference type="Proteomes" id="UP001597181"/>
    </source>
</evidence>
<dbReference type="RefSeq" id="WP_343962502.1">
    <property type="nucleotide sequence ID" value="NZ_BAAAKZ010000017.1"/>
</dbReference>
<name>A0ABW3TRQ1_9MICO</name>
<dbReference type="PANTHER" id="PTHR43283">
    <property type="entry name" value="BETA-LACTAMASE-RELATED"/>
    <property type="match status" value="1"/>
</dbReference>
<proteinExistence type="predicted"/>
<dbReference type="SUPFAM" id="SSF56601">
    <property type="entry name" value="beta-lactamase/transpeptidase-like"/>
    <property type="match status" value="1"/>
</dbReference>
<keyword evidence="3" id="KW-1185">Reference proteome</keyword>
<dbReference type="InterPro" id="IPR012338">
    <property type="entry name" value="Beta-lactam/transpept-like"/>
</dbReference>
<evidence type="ECO:0000313" key="2">
    <source>
        <dbReference type="EMBL" id="MFD1202854.1"/>
    </source>
</evidence>
<dbReference type="EMBL" id="JBHTLY010000006">
    <property type="protein sequence ID" value="MFD1202854.1"/>
    <property type="molecule type" value="Genomic_DNA"/>
</dbReference>
<evidence type="ECO:0000259" key="1">
    <source>
        <dbReference type="Pfam" id="PF00144"/>
    </source>
</evidence>
<dbReference type="EC" id="3.-.-.-" evidence="2"/>
<keyword evidence="2" id="KW-0378">Hydrolase</keyword>
<organism evidence="2 3">
    <name type="scientific">Leucobacter albus</name>
    <dbReference type="NCBI Taxonomy" id="272210"/>
    <lineage>
        <taxon>Bacteria</taxon>
        <taxon>Bacillati</taxon>
        <taxon>Actinomycetota</taxon>
        <taxon>Actinomycetes</taxon>
        <taxon>Micrococcales</taxon>
        <taxon>Microbacteriaceae</taxon>
        <taxon>Leucobacter</taxon>
    </lineage>
</organism>
<feature type="domain" description="Beta-lactamase-related" evidence="1">
    <location>
        <begin position="16"/>
        <end position="258"/>
    </location>
</feature>
<protein>
    <submittedName>
        <fullName evidence="2">Serine hydrolase domain-containing protein</fullName>
        <ecNumber evidence="2">3.-.-.-</ecNumber>
    </submittedName>
</protein>
<reference evidence="3" key="1">
    <citation type="journal article" date="2019" name="Int. J. Syst. Evol. Microbiol.">
        <title>The Global Catalogue of Microorganisms (GCM) 10K type strain sequencing project: providing services to taxonomists for standard genome sequencing and annotation.</title>
        <authorList>
            <consortium name="The Broad Institute Genomics Platform"/>
            <consortium name="The Broad Institute Genome Sequencing Center for Infectious Disease"/>
            <person name="Wu L."/>
            <person name="Ma J."/>
        </authorList>
    </citation>
    <scope>NUCLEOTIDE SEQUENCE [LARGE SCALE GENOMIC DNA]</scope>
    <source>
        <strain evidence="3">CCUG 50213</strain>
    </source>
</reference>
<comment type="caution">
    <text evidence="2">The sequence shown here is derived from an EMBL/GenBank/DDBJ whole genome shotgun (WGS) entry which is preliminary data.</text>
</comment>
<dbReference type="GO" id="GO:0016787">
    <property type="term" value="F:hydrolase activity"/>
    <property type="evidence" value="ECO:0007669"/>
    <property type="project" value="UniProtKB-KW"/>
</dbReference>
<accession>A0ABW3TRQ1</accession>
<dbReference type="Proteomes" id="UP001597181">
    <property type="component" value="Unassembled WGS sequence"/>
</dbReference>
<dbReference type="InterPro" id="IPR001466">
    <property type="entry name" value="Beta-lactam-related"/>
</dbReference>
<dbReference type="Gene3D" id="3.40.710.10">
    <property type="entry name" value="DD-peptidase/beta-lactamase superfamily"/>
    <property type="match status" value="1"/>
</dbReference>
<dbReference type="Pfam" id="PF00144">
    <property type="entry name" value="Beta-lactamase"/>
    <property type="match status" value="1"/>
</dbReference>
<dbReference type="PANTHER" id="PTHR43283:SF15">
    <property type="entry name" value="CONSERVED PROTEIN"/>
    <property type="match status" value="1"/>
</dbReference>
<gene>
    <name evidence="2" type="ORF">ACFQ3U_13210</name>
</gene>